<evidence type="ECO:0000256" key="1">
    <source>
        <dbReference type="SAM" id="Phobius"/>
    </source>
</evidence>
<proteinExistence type="predicted"/>
<keyword evidence="1 2" id="KW-0812">Transmembrane</keyword>
<keyword evidence="1" id="KW-1133">Transmembrane helix</keyword>
<feature type="transmembrane region" description="Helical" evidence="1">
    <location>
        <begin position="49"/>
        <end position="72"/>
    </location>
</feature>
<reference evidence="3 4" key="2">
    <citation type="submission" date="2024-07" db="EMBL/GenBank/DDBJ databases">
        <authorList>
            <person name="Akdeniz Z."/>
        </authorList>
    </citation>
    <scope>NUCLEOTIDE SEQUENCE [LARGE SCALE GENOMIC DNA]</scope>
</reference>
<reference evidence="2" key="1">
    <citation type="submission" date="2023-06" db="EMBL/GenBank/DDBJ databases">
        <authorList>
            <person name="Kurt Z."/>
        </authorList>
    </citation>
    <scope>NUCLEOTIDE SEQUENCE</scope>
</reference>
<accession>A0AA86N6U1</accession>
<dbReference type="Pfam" id="PF14770">
    <property type="entry name" value="TMEM18"/>
    <property type="match status" value="1"/>
</dbReference>
<dbReference type="InterPro" id="IPR026721">
    <property type="entry name" value="TMEM18"/>
</dbReference>
<keyword evidence="4" id="KW-1185">Reference proteome</keyword>
<dbReference type="EMBL" id="CAXDID020000065">
    <property type="protein sequence ID" value="CAL6011810.1"/>
    <property type="molecule type" value="Genomic_DNA"/>
</dbReference>
<organism evidence="2">
    <name type="scientific">Hexamita inflata</name>
    <dbReference type="NCBI Taxonomy" id="28002"/>
    <lineage>
        <taxon>Eukaryota</taxon>
        <taxon>Metamonada</taxon>
        <taxon>Diplomonadida</taxon>
        <taxon>Hexamitidae</taxon>
        <taxon>Hexamitinae</taxon>
        <taxon>Hexamita</taxon>
    </lineage>
</organism>
<evidence type="ECO:0000313" key="2">
    <source>
        <dbReference type="EMBL" id="CAI9913984.1"/>
    </source>
</evidence>
<comment type="caution">
    <text evidence="2">The sequence shown here is derived from an EMBL/GenBank/DDBJ whole genome shotgun (WGS) entry which is preliminary data.</text>
</comment>
<keyword evidence="1" id="KW-0472">Membrane</keyword>
<dbReference type="AlphaFoldDB" id="A0AA86N6U1"/>
<evidence type="ECO:0000313" key="4">
    <source>
        <dbReference type="Proteomes" id="UP001642409"/>
    </source>
</evidence>
<feature type="transmembrane region" description="Helical" evidence="1">
    <location>
        <begin position="24"/>
        <end position="42"/>
    </location>
</feature>
<evidence type="ECO:0000313" key="3">
    <source>
        <dbReference type="EMBL" id="CAL6011810.1"/>
    </source>
</evidence>
<sequence>MDKIVHLLKKVPEYYGKMQYTDPLVMIIFSFHVTMGLIFICLRSKPFGSLLCLASALLVVLATKQIHIFLSMRQPKLLEEKLITMRYFDDEGSFAVFVIALPLFVISIVAGISLIISLIVEICRAQKTITQQKKEAEESTKDKKNE</sequence>
<feature type="transmembrane region" description="Helical" evidence="1">
    <location>
        <begin position="92"/>
        <end position="120"/>
    </location>
</feature>
<name>A0AA86N6U1_9EUKA</name>
<dbReference type="Proteomes" id="UP001642409">
    <property type="component" value="Unassembled WGS sequence"/>
</dbReference>
<gene>
    <name evidence="2" type="ORF">HINF_LOCUS1629</name>
    <name evidence="3" type="ORF">HINF_LOCUS22999</name>
</gene>
<protein>
    <submittedName>
        <fullName evidence="2">Transmembrane domain-containing protein</fullName>
    </submittedName>
    <submittedName>
        <fullName evidence="3">Transmembrane_domain-containing protein</fullName>
    </submittedName>
</protein>
<dbReference type="EMBL" id="CATOUU010000042">
    <property type="protein sequence ID" value="CAI9913984.1"/>
    <property type="molecule type" value="Genomic_DNA"/>
</dbReference>